<gene>
    <name evidence="1" type="ORF">METZ01_LOCUS391259</name>
</gene>
<name>A0A382UXD4_9ZZZZ</name>
<proteinExistence type="predicted"/>
<protein>
    <submittedName>
        <fullName evidence="1">Uncharacterized protein</fullName>
    </submittedName>
</protein>
<sequence length="196" mass="22894">ESYNKIEPEIRTAGRKGDWIAWLLANLTEGKDEYWTYEDRIINAAQLDMYYYLDFLDDSFSVSYSCSKISNNFVTFLFNVQKVLTLKKGASSKRSPRPENPFEEKEHNELEKLILKTMKNRKETGKELTWNFVLNDLRSNTKEGQTVIIRDIPASEDTMKPGILLYDDNLAIPTHQLLQSTFQKKLTTFRKLLLPK</sequence>
<accession>A0A382UXD4</accession>
<reference evidence="1" key="1">
    <citation type="submission" date="2018-05" db="EMBL/GenBank/DDBJ databases">
        <authorList>
            <person name="Lanie J.A."/>
            <person name="Ng W.-L."/>
            <person name="Kazmierczak K.M."/>
            <person name="Andrzejewski T.M."/>
            <person name="Davidsen T.M."/>
            <person name="Wayne K.J."/>
            <person name="Tettelin H."/>
            <person name="Glass J.I."/>
            <person name="Rusch D."/>
            <person name="Podicherti R."/>
            <person name="Tsui H.-C.T."/>
            <person name="Winkler M.E."/>
        </authorList>
    </citation>
    <scope>NUCLEOTIDE SEQUENCE</scope>
</reference>
<organism evidence="1">
    <name type="scientific">marine metagenome</name>
    <dbReference type="NCBI Taxonomy" id="408172"/>
    <lineage>
        <taxon>unclassified sequences</taxon>
        <taxon>metagenomes</taxon>
        <taxon>ecological metagenomes</taxon>
    </lineage>
</organism>
<dbReference type="EMBL" id="UINC01147217">
    <property type="protein sequence ID" value="SVD38405.1"/>
    <property type="molecule type" value="Genomic_DNA"/>
</dbReference>
<evidence type="ECO:0000313" key="1">
    <source>
        <dbReference type="EMBL" id="SVD38405.1"/>
    </source>
</evidence>
<dbReference type="AlphaFoldDB" id="A0A382UXD4"/>
<feature type="non-terminal residue" evidence="1">
    <location>
        <position position="1"/>
    </location>
</feature>